<accession>A0A097ESN9</accession>
<dbReference type="STRING" id="758847.LSS_22050"/>
<protein>
    <submittedName>
        <fullName evidence="1">Uncharacterized protein</fullName>
    </submittedName>
</protein>
<organism evidence="1 2">
    <name type="scientific">Leptospira santarosai serovar Shermani str. LT 821</name>
    <dbReference type="NCBI Taxonomy" id="758847"/>
    <lineage>
        <taxon>Bacteria</taxon>
        <taxon>Pseudomonadati</taxon>
        <taxon>Spirochaetota</taxon>
        <taxon>Spirochaetia</taxon>
        <taxon>Leptospirales</taxon>
        <taxon>Leptospiraceae</taxon>
        <taxon>Leptospira</taxon>
    </lineage>
</organism>
<dbReference type="EMBL" id="CP006694">
    <property type="protein sequence ID" value="AIT10949.1"/>
    <property type="molecule type" value="Genomic_DNA"/>
</dbReference>
<evidence type="ECO:0000313" key="2">
    <source>
        <dbReference type="Proteomes" id="UP000035800"/>
    </source>
</evidence>
<sequence>MFPEILQLIPKVRIEKLKVTAFLRFLNAAGFLKLQRSNRILRQGSSDVYGK</sequence>
<name>A0A097ESN9_9LEPT</name>
<reference evidence="1 2" key="2">
    <citation type="journal article" date="2014" name="Emerg. Microbes Infect.">
        <title>Potential impact on kidney infection: a whole-genome analysis of Leptospira santarosai serovar Shermani.</title>
        <authorList>
            <person name="Chou L.F."/>
            <person name="Chen T.W."/>
            <person name="Ko Y.C."/>
            <person name="Pan M.J."/>
            <person name="Tian Y.C."/>
            <person name="Chiu C.H."/>
            <person name="Tang P."/>
            <person name="Hung C.C."/>
            <person name="Yang C.W."/>
        </authorList>
    </citation>
    <scope>NUCLEOTIDE SEQUENCE</scope>
    <source>
        <strain evidence="1 2">LT 821</strain>
    </source>
</reference>
<dbReference type="AlphaFoldDB" id="A0A097ESN9"/>
<evidence type="ECO:0000313" key="1">
    <source>
        <dbReference type="EMBL" id="AIT10949.1"/>
    </source>
</evidence>
<proteinExistence type="predicted"/>
<reference evidence="1 2" key="1">
    <citation type="journal article" date="2012" name="Gene">
        <title>Sequence of Leptospira santarosai serovar Shermani genome and prediction of virulence-associated genes.</title>
        <authorList>
            <person name="Chou L.F."/>
            <person name="Chen Y.T."/>
            <person name="Lu C.W."/>
            <person name="Ko Y.C."/>
            <person name="Tang C.Y."/>
            <person name="Pan M.J."/>
            <person name="Tian Y.C."/>
            <person name="Chiu C.H."/>
            <person name="Hung C.C."/>
            <person name="Yang C.W."/>
        </authorList>
    </citation>
    <scope>NUCLEOTIDE SEQUENCE [LARGE SCALE GENOMIC DNA]</scope>
    <source>
        <strain evidence="1">LT 821</strain>
    </source>
</reference>
<gene>
    <name evidence="1" type="ORF">LSS_22050</name>
</gene>
<dbReference type="Proteomes" id="UP000035800">
    <property type="component" value="Chromosome I"/>
</dbReference>
<dbReference type="KEGG" id="lst:LSS_22050"/>